<evidence type="ECO:0000313" key="2">
    <source>
        <dbReference type="EMBL" id="CBX94330.1"/>
    </source>
</evidence>
<dbReference type="VEuPathDB" id="FungiDB:LEMA_P123090.1"/>
<dbReference type="AlphaFoldDB" id="E4ZSF0"/>
<dbReference type="eggNOG" id="ENOG502S5DD">
    <property type="taxonomic scope" value="Eukaryota"/>
</dbReference>
<feature type="domain" description="Mannosylglycerate hydrolase MGH1-like glycoside hydrolase" evidence="1">
    <location>
        <begin position="110"/>
        <end position="160"/>
    </location>
</feature>
<sequence length="167" mass="18675">MKLQVAVALFAYIQSSSGLLDNNALSLTYFGKYAPRSFVPISETWVRMVSFLPSSLMTWVGKPSHGHLLTMLLASICSKVAGVTIANTKKIMQRPCTAPTAIRDNSRKAWLWQGYLIDGVAADATARLDAMENVFNAWQDSLDPSKGLYWVEPLRDATEYRIHNLEY</sequence>
<organism evidence="3">
    <name type="scientific">Leptosphaeria maculans (strain JN3 / isolate v23.1.3 / race Av1-4-5-6-7-8)</name>
    <name type="common">Blackleg fungus</name>
    <name type="synonym">Phoma lingam</name>
    <dbReference type="NCBI Taxonomy" id="985895"/>
    <lineage>
        <taxon>Eukaryota</taxon>
        <taxon>Fungi</taxon>
        <taxon>Dikarya</taxon>
        <taxon>Ascomycota</taxon>
        <taxon>Pezizomycotina</taxon>
        <taxon>Dothideomycetes</taxon>
        <taxon>Pleosporomycetidae</taxon>
        <taxon>Pleosporales</taxon>
        <taxon>Pleosporineae</taxon>
        <taxon>Leptosphaeriaceae</taxon>
        <taxon>Plenodomus</taxon>
        <taxon>Plenodomus lingam/Leptosphaeria maculans species complex</taxon>
    </lineage>
</organism>
<dbReference type="Proteomes" id="UP000002668">
    <property type="component" value="Genome"/>
</dbReference>
<dbReference type="InterPro" id="IPR054491">
    <property type="entry name" value="MGH1-like_GH"/>
</dbReference>
<dbReference type="STRING" id="985895.E4ZSF0"/>
<protein>
    <submittedName>
        <fullName evidence="2">Predicted protein</fullName>
    </submittedName>
</protein>
<evidence type="ECO:0000313" key="3">
    <source>
        <dbReference type="Proteomes" id="UP000002668"/>
    </source>
</evidence>
<accession>E4ZSF0</accession>
<dbReference type="Pfam" id="PF22422">
    <property type="entry name" value="MGH1-like_GH"/>
    <property type="match status" value="1"/>
</dbReference>
<proteinExistence type="predicted"/>
<name>E4ZSF0_LEPMJ</name>
<dbReference type="OrthoDB" id="5382128at2759"/>
<evidence type="ECO:0000259" key="1">
    <source>
        <dbReference type="Pfam" id="PF22422"/>
    </source>
</evidence>
<keyword evidence="3" id="KW-1185">Reference proteome</keyword>
<dbReference type="EMBL" id="FP929121">
    <property type="protein sequence ID" value="CBX94330.1"/>
    <property type="molecule type" value="Genomic_DNA"/>
</dbReference>
<dbReference type="InParanoid" id="E4ZSF0"/>
<reference evidence="3" key="1">
    <citation type="journal article" date="2011" name="Nat. Commun.">
        <title>Effector diversification within compartments of the Leptosphaeria maculans genome affected by Repeat-Induced Point mutations.</title>
        <authorList>
            <person name="Rouxel T."/>
            <person name="Grandaubert J."/>
            <person name="Hane J.K."/>
            <person name="Hoede C."/>
            <person name="van de Wouw A.P."/>
            <person name="Couloux A."/>
            <person name="Dominguez V."/>
            <person name="Anthouard V."/>
            <person name="Bally P."/>
            <person name="Bourras S."/>
            <person name="Cozijnsen A.J."/>
            <person name="Ciuffetti L.M."/>
            <person name="Degrave A."/>
            <person name="Dilmaghani A."/>
            <person name="Duret L."/>
            <person name="Fudal I."/>
            <person name="Goodwin S.B."/>
            <person name="Gout L."/>
            <person name="Glaser N."/>
            <person name="Linglin J."/>
            <person name="Kema G.H.J."/>
            <person name="Lapalu N."/>
            <person name="Lawrence C.B."/>
            <person name="May K."/>
            <person name="Meyer M."/>
            <person name="Ollivier B."/>
            <person name="Poulain J."/>
            <person name="Schoch C.L."/>
            <person name="Simon A."/>
            <person name="Spatafora J.W."/>
            <person name="Stachowiak A."/>
            <person name="Turgeon B.G."/>
            <person name="Tyler B.M."/>
            <person name="Vincent D."/>
            <person name="Weissenbach J."/>
            <person name="Amselem J."/>
            <person name="Quesneville H."/>
            <person name="Oliver R.P."/>
            <person name="Wincker P."/>
            <person name="Balesdent M.-H."/>
            <person name="Howlett B.J."/>
        </authorList>
    </citation>
    <scope>NUCLEOTIDE SEQUENCE [LARGE SCALE GENOMIC DNA]</scope>
    <source>
        <strain evidence="3">JN3 / isolate v23.1.3 / race Av1-4-5-6-7-8</strain>
    </source>
</reference>
<gene>
    <name evidence="2" type="ORF">LEMA_P123090.1</name>
</gene>
<dbReference type="HOGENOM" id="CLU_1594840_0_0_1"/>